<dbReference type="RefSeq" id="WP_341427980.1">
    <property type="nucleotide sequence ID" value="NZ_JBBUTG010000018.1"/>
</dbReference>
<dbReference type="GO" id="GO:0016746">
    <property type="term" value="F:acyltransferase activity"/>
    <property type="evidence" value="ECO:0007669"/>
    <property type="project" value="UniProtKB-KW"/>
</dbReference>
<dbReference type="Proteomes" id="UP001371218">
    <property type="component" value="Unassembled WGS sequence"/>
</dbReference>
<dbReference type="InterPro" id="IPR016181">
    <property type="entry name" value="Acyl_CoA_acyltransferase"/>
</dbReference>
<dbReference type="InterPro" id="IPR051531">
    <property type="entry name" value="N-acetyltransferase"/>
</dbReference>
<feature type="domain" description="N-acetyltransferase" evidence="4">
    <location>
        <begin position="14"/>
        <end position="187"/>
    </location>
</feature>
<accession>A0ABU9BWP9</accession>
<dbReference type="SUPFAM" id="SSF55729">
    <property type="entry name" value="Acyl-CoA N-acyltransferases (Nat)"/>
    <property type="match status" value="1"/>
</dbReference>
<gene>
    <name evidence="5" type="ORF">AACH06_22260</name>
</gene>
<dbReference type="Gene3D" id="3.40.630.30">
    <property type="match status" value="1"/>
</dbReference>
<keyword evidence="1 5" id="KW-0808">Transferase</keyword>
<keyword evidence="6" id="KW-1185">Reference proteome</keyword>
<evidence type="ECO:0000256" key="3">
    <source>
        <dbReference type="ARBA" id="ARBA00038502"/>
    </source>
</evidence>
<reference evidence="5 6" key="1">
    <citation type="submission" date="2024-04" db="EMBL/GenBank/DDBJ databases">
        <title>Novel species of the genus Ideonella isolated from streams.</title>
        <authorList>
            <person name="Lu H."/>
        </authorList>
    </citation>
    <scope>NUCLEOTIDE SEQUENCE [LARGE SCALE GENOMIC DNA]</scope>
    <source>
        <strain evidence="5 6">DXS29W</strain>
    </source>
</reference>
<dbReference type="EMBL" id="JBBUTG010000018">
    <property type="protein sequence ID" value="MEK8033554.1"/>
    <property type="molecule type" value="Genomic_DNA"/>
</dbReference>
<comment type="similarity">
    <text evidence="3">Belongs to the acetyltransferase family. RimJ subfamily.</text>
</comment>
<organism evidence="5 6">
    <name type="scientific">Ideonella lacteola</name>
    <dbReference type="NCBI Taxonomy" id="2984193"/>
    <lineage>
        <taxon>Bacteria</taxon>
        <taxon>Pseudomonadati</taxon>
        <taxon>Pseudomonadota</taxon>
        <taxon>Betaproteobacteria</taxon>
        <taxon>Burkholderiales</taxon>
        <taxon>Sphaerotilaceae</taxon>
        <taxon>Ideonella</taxon>
    </lineage>
</organism>
<evidence type="ECO:0000313" key="5">
    <source>
        <dbReference type="EMBL" id="MEK8033554.1"/>
    </source>
</evidence>
<dbReference type="EC" id="2.3.1.-" evidence="5"/>
<evidence type="ECO:0000259" key="4">
    <source>
        <dbReference type="PROSITE" id="PS51186"/>
    </source>
</evidence>
<dbReference type="PANTHER" id="PTHR43792">
    <property type="entry name" value="GNAT FAMILY, PUTATIVE (AFU_ORTHOLOGUE AFUA_3G00765)-RELATED-RELATED"/>
    <property type="match status" value="1"/>
</dbReference>
<name>A0ABU9BWP9_9BURK</name>
<evidence type="ECO:0000256" key="1">
    <source>
        <dbReference type="ARBA" id="ARBA00022679"/>
    </source>
</evidence>
<sequence>MDLTPARREIVTDRLLLQAGELQLSEALADFYQRNRSHFARWDPPTAESFYTASAQAERQRLGLKAFSEGTAFRYWLSPRDDPQRVIGSVHFSQIARGAFHSCVLGYALDQQCQGRGLMHEALSAAIEEMFAPLVNLHRIQAAYRPENLRSGAVLSRLGFRIEGLAKDYLFIDGAWRDHQLTALTNPCFTEPLDW</sequence>
<proteinExistence type="inferred from homology"/>
<evidence type="ECO:0000256" key="2">
    <source>
        <dbReference type="ARBA" id="ARBA00023315"/>
    </source>
</evidence>
<keyword evidence="2 5" id="KW-0012">Acyltransferase</keyword>
<protein>
    <submittedName>
        <fullName evidence="5">GNAT family N-acetyltransferase</fullName>
        <ecNumber evidence="5">2.3.1.-</ecNumber>
    </submittedName>
</protein>
<comment type="caution">
    <text evidence="5">The sequence shown here is derived from an EMBL/GenBank/DDBJ whole genome shotgun (WGS) entry which is preliminary data.</text>
</comment>
<evidence type="ECO:0000313" key="6">
    <source>
        <dbReference type="Proteomes" id="UP001371218"/>
    </source>
</evidence>
<dbReference type="PROSITE" id="PS51186">
    <property type="entry name" value="GNAT"/>
    <property type="match status" value="1"/>
</dbReference>
<dbReference type="InterPro" id="IPR000182">
    <property type="entry name" value="GNAT_dom"/>
</dbReference>
<dbReference type="Pfam" id="PF13302">
    <property type="entry name" value="Acetyltransf_3"/>
    <property type="match status" value="1"/>
</dbReference>
<dbReference type="PANTHER" id="PTHR43792:SF8">
    <property type="entry name" value="[RIBOSOMAL PROTEIN US5]-ALANINE N-ACETYLTRANSFERASE"/>
    <property type="match status" value="1"/>
</dbReference>